<accession>A0ABN9PAC8</accession>
<sequence length="406" mass="43232">MYSRPCGAGCGLCLPPTRGAEATLCVVVVPEAAPPVAALEVSALVPGGPRVEALDFAALEEGVSAWRDEGHRLTQVPDWMKGATLVRGAHSGPPAGALFSVRSAAPSVVYAMVEGELMNRPGRSGGLLPDALLSDGWERRDQVPEWKAGSRLAVLARRVAARQPLCLPPLANDGAIFMLVAKTDVEAFDVTLETSEGTEFDRAKIEETMLVWSDCQNRLAWIPTSMKGGTFFRGPQIISSGTKLCLHGSTPFRAYVVVEIKHKNRPARSGGFPDSLPKAGWHEESAAPSWGDTAATLRVFSHKVGEGSQLVLPATSGDASLVVVAVSLTSSPDRVAEELKRVFRAWDVGGKGGMRKEDLRALLDALCPGIERASREALLAQCDRPGSSALSYEEFVDRVVLASARA</sequence>
<feature type="domain" description="EF-hand" evidence="1">
    <location>
        <begin position="334"/>
        <end position="369"/>
    </location>
</feature>
<reference evidence="2" key="1">
    <citation type="submission" date="2023-10" db="EMBL/GenBank/DDBJ databases">
        <authorList>
            <person name="Chen Y."/>
            <person name="Shah S."/>
            <person name="Dougan E. K."/>
            <person name="Thang M."/>
            <person name="Chan C."/>
        </authorList>
    </citation>
    <scope>NUCLEOTIDE SEQUENCE [LARGE SCALE GENOMIC DNA]</scope>
</reference>
<name>A0ABN9PAC8_9DINO</name>
<dbReference type="InterPro" id="IPR002048">
    <property type="entry name" value="EF_hand_dom"/>
</dbReference>
<protein>
    <recommendedName>
        <fullName evidence="1">EF-hand domain-containing protein</fullName>
    </recommendedName>
</protein>
<gene>
    <name evidence="2" type="ORF">PCOR1329_LOCUS1232</name>
</gene>
<dbReference type="SUPFAM" id="SSF47473">
    <property type="entry name" value="EF-hand"/>
    <property type="match status" value="1"/>
</dbReference>
<comment type="caution">
    <text evidence="2">The sequence shown here is derived from an EMBL/GenBank/DDBJ whole genome shotgun (WGS) entry which is preliminary data.</text>
</comment>
<proteinExistence type="predicted"/>
<evidence type="ECO:0000313" key="3">
    <source>
        <dbReference type="Proteomes" id="UP001189429"/>
    </source>
</evidence>
<dbReference type="EMBL" id="CAUYUJ010000296">
    <property type="protein sequence ID" value="CAK0789749.1"/>
    <property type="molecule type" value="Genomic_DNA"/>
</dbReference>
<dbReference type="InterPro" id="IPR011992">
    <property type="entry name" value="EF-hand-dom_pair"/>
</dbReference>
<dbReference type="Gene3D" id="1.10.238.10">
    <property type="entry name" value="EF-hand"/>
    <property type="match status" value="1"/>
</dbReference>
<dbReference type="PROSITE" id="PS50222">
    <property type="entry name" value="EF_HAND_2"/>
    <property type="match status" value="1"/>
</dbReference>
<keyword evidence="3" id="KW-1185">Reference proteome</keyword>
<evidence type="ECO:0000313" key="2">
    <source>
        <dbReference type="EMBL" id="CAK0789749.1"/>
    </source>
</evidence>
<dbReference type="Proteomes" id="UP001189429">
    <property type="component" value="Unassembled WGS sequence"/>
</dbReference>
<evidence type="ECO:0000259" key="1">
    <source>
        <dbReference type="PROSITE" id="PS50222"/>
    </source>
</evidence>
<organism evidence="2 3">
    <name type="scientific">Prorocentrum cordatum</name>
    <dbReference type="NCBI Taxonomy" id="2364126"/>
    <lineage>
        <taxon>Eukaryota</taxon>
        <taxon>Sar</taxon>
        <taxon>Alveolata</taxon>
        <taxon>Dinophyceae</taxon>
        <taxon>Prorocentrales</taxon>
        <taxon>Prorocentraceae</taxon>
        <taxon>Prorocentrum</taxon>
    </lineage>
</organism>